<dbReference type="InterPro" id="IPR050727">
    <property type="entry name" value="GH43_arabinanases"/>
</dbReference>
<dbReference type="InterPro" id="IPR055133">
    <property type="entry name" value="BT_3657-like_N"/>
</dbReference>
<dbReference type="PANTHER" id="PTHR43301:SF3">
    <property type="entry name" value="ARABINAN ENDO-1,5-ALPHA-L-ARABINOSIDASE A-RELATED"/>
    <property type="match status" value="1"/>
</dbReference>
<evidence type="ECO:0000313" key="3">
    <source>
        <dbReference type="Proteomes" id="UP000294498"/>
    </source>
</evidence>
<reference evidence="2 3" key="1">
    <citation type="submission" date="2019-03" db="EMBL/GenBank/DDBJ databases">
        <title>Genomic Encyclopedia of Type Strains, Phase IV (KMG-IV): sequencing the most valuable type-strain genomes for metagenomic binning, comparative biology and taxonomic classification.</title>
        <authorList>
            <person name="Goeker M."/>
        </authorList>
    </citation>
    <scope>NUCLEOTIDE SEQUENCE [LARGE SCALE GENOMIC DNA]</scope>
    <source>
        <strain evidence="2 3">DSM 100059</strain>
    </source>
</reference>
<dbReference type="CDD" id="cd08983">
    <property type="entry name" value="GH43_Bt3655-like"/>
    <property type="match status" value="1"/>
</dbReference>
<sequence length="317" mass="36003">MNVRPFFGLLALCLLGACRESRSVYLFTSFREPATAGLYFLYSRDGYHWKDLGGPWLPPDVGPRKLMRDPSIVQGPDGVFHLVWTTNWSGDKGFGYAFSTDLIHWSPQQFIPVMEDEPSTVNVWAPDLFYDKDSSRFVIVWASTIPFRFPKGQEPENDNQRLYYATTKDFKTFTPERLFLDPGFSSIDATIVQPGPGQYVLVFKDNTRPERDIKVAFASSVLGPYTNVSPSLTAEFTEGPTATRVGKDWLIYYDAYRKKMFGAARTRDFHTFTDITAQVSVPKGHKHGTIFMVTRKTLRGLQEASTHLQIDTTHATH</sequence>
<comment type="caution">
    <text evidence="2">The sequence shown here is derived from an EMBL/GenBank/DDBJ whole genome shotgun (WGS) entry which is preliminary data.</text>
</comment>
<dbReference type="AlphaFoldDB" id="A0A4V3GLZ2"/>
<name>A0A4V3GLZ2_9BACT</name>
<dbReference type="Gene3D" id="2.115.10.20">
    <property type="entry name" value="Glycosyl hydrolase domain, family 43"/>
    <property type="match status" value="1"/>
</dbReference>
<dbReference type="Pfam" id="PF22847">
    <property type="entry name" value="BT_3657-like_N"/>
    <property type="match status" value="1"/>
</dbReference>
<keyword evidence="3" id="KW-1185">Reference proteome</keyword>
<protein>
    <recommendedName>
        <fullName evidence="1">Arabinosidase BT-3657-like N-terminal domain-containing protein</fullName>
    </recommendedName>
</protein>
<feature type="domain" description="Arabinosidase BT-3657-like N-terminal" evidence="1">
    <location>
        <begin position="17"/>
        <end position="114"/>
    </location>
</feature>
<dbReference type="Proteomes" id="UP000294498">
    <property type="component" value="Unassembled WGS sequence"/>
</dbReference>
<dbReference type="RefSeq" id="WP_133993862.1">
    <property type="nucleotide sequence ID" value="NZ_SODV01000001.1"/>
</dbReference>
<gene>
    <name evidence="2" type="ORF">EDB95_2417</name>
</gene>
<dbReference type="EMBL" id="SODV01000001">
    <property type="protein sequence ID" value="TDX01383.1"/>
    <property type="molecule type" value="Genomic_DNA"/>
</dbReference>
<evidence type="ECO:0000259" key="1">
    <source>
        <dbReference type="Pfam" id="PF22847"/>
    </source>
</evidence>
<dbReference type="OrthoDB" id="9758923at2"/>
<dbReference type="PANTHER" id="PTHR43301">
    <property type="entry name" value="ARABINAN ENDO-1,5-ALPHA-L-ARABINOSIDASE"/>
    <property type="match status" value="1"/>
</dbReference>
<dbReference type="InterPro" id="IPR023296">
    <property type="entry name" value="Glyco_hydro_beta-prop_sf"/>
</dbReference>
<dbReference type="SUPFAM" id="SSF75005">
    <property type="entry name" value="Arabinanase/levansucrase/invertase"/>
    <property type="match status" value="1"/>
</dbReference>
<evidence type="ECO:0000313" key="2">
    <source>
        <dbReference type="EMBL" id="TDX01383.1"/>
    </source>
</evidence>
<accession>A0A4V3GLZ2</accession>
<proteinExistence type="predicted"/>
<organism evidence="2 3">
    <name type="scientific">Dinghuibacter silviterrae</name>
    <dbReference type="NCBI Taxonomy" id="1539049"/>
    <lineage>
        <taxon>Bacteria</taxon>
        <taxon>Pseudomonadati</taxon>
        <taxon>Bacteroidota</taxon>
        <taxon>Chitinophagia</taxon>
        <taxon>Chitinophagales</taxon>
        <taxon>Chitinophagaceae</taxon>
        <taxon>Dinghuibacter</taxon>
    </lineage>
</organism>
<dbReference type="PROSITE" id="PS51257">
    <property type="entry name" value="PROKAR_LIPOPROTEIN"/>
    <property type="match status" value="1"/>
</dbReference>